<dbReference type="KEGG" id="hbv:ABIV_1185"/>
<dbReference type="EMBL" id="CP031217">
    <property type="protein sequence ID" value="AXH12187.1"/>
    <property type="molecule type" value="Genomic_DNA"/>
</dbReference>
<dbReference type="RefSeq" id="WP_114839026.1">
    <property type="nucleotide sequence ID" value="NZ_CP031217.1"/>
</dbReference>
<gene>
    <name evidence="2" type="ORF">ABIV_1185</name>
    <name evidence="3" type="ORF">CRV05_02690</name>
</gene>
<dbReference type="Proteomes" id="UP000253850">
    <property type="component" value="Chromosome"/>
</dbReference>
<keyword evidence="1" id="KW-0732">Signal</keyword>
<sequence>MKKKLILLSMGVALNTTLNAFDYQISSGEQILGAVEEITDFTIFENKCVNYVYHKDLLNNGKVTVRNVNEVPPGTFDPLIKISKGQGFIVNATGNCTVSTTEPDIIYKGFTYKTVTSPITKYVWLDRNLGASKVCEQEQNTVPSPLEYENSQKDCFGDYYQWGRGADGHQIVSSATTSSLLRYTTTSSSFVLTDNSNTYYDWANNDTDGKNRVTLLNKIDGTYICPVGFRVPTMSELMKEAEDMTNFINVLKFPLNGYKSYNTANKVYYKGDSGGVWSQTPDNTNLKYGTSLVYDEYSGSQRNGDLRATGRGIRCIKSYGNK</sequence>
<reference evidence="3 5" key="1">
    <citation type="submission" date="2017-10" db="EMBL/GenBank/DDBJ databases">
        <title>Genomics of the genus Arcobacter.</title>
        <authorList>
            <person name="Perez-Cataluna A."/>
            <person name="Figueras M.J."/>
        </authorList>
    </citation>
    <scope>NUCLEOTIDE SEQUENCE [LARGE SCALE GENOMIC DNA]</scope>
    <source>
        <strain evidence="3 5">CECT 7835</strain>
    </source>
</reference>
<evidence type="ECO:0000256" key="1">
    <source>
        <dbReference type="SAM" id="SignalP"/>
    </source>
</evidence>
<feature type="chain" id="PRO_5044718509" description="Fibrobacter succinogenes major paralogous domain-containing protein" evidence="1">
    <location>
        <begin position="21"/>
        <end position="322"/>
    </location>
</feature>
<name>A0AAX2AAJ8_9BACT</name>
<dbReference type="Proteomes" id="UP000289193">
    <property type="component" value="Unassembled WGS sequence"/>
</dbReference>
<evidence type="ECO:0000313" key="5">
    <source>
        <dbReference type="Proteomes" id="UP000289193"/>
    </source>
</evidence>
<evidence type="ECO:0000313" key="4">
    <source>
        <dbReference type="Proteomes" id="UP000253850"/>
    </source>
</evidence>
<keyword evidence="5" id="KW-1185">Reference proteome</keyword>
<proteinExistence type="predicted"/>
<accession>A0AAX2AAJ8</accession>
<protein>
    <recommendedName>
        <fullName evidence="6">Fibrobacter succinogenes major paralogous domain-containing protein</fullName>
    </recommendedName>
</protein>
<reference evidence="2 4" key="2">
    <citation type="submission" date="2018-07" db="EMBL/GenBank/DDBJ databases">
        <title>Complete genome of the Arcobacter bivalviorum type strain LMG 26154.</title>
        <authorList>
            <person name="Miller W.G."/>
            <person name="Yee E."/>
            <person name="Bono J.L."/>
        </authorList>
    </citation>
    <scope>NUCLEOTIDE SEQUENCE [LARGE SCALE GENOMIC DNA]</scope>
    <source>
        <strain evidence="2 4">LMG 26154</strain>
    </source>
</reference>
<organism evidence="3 5">
    <name type="scientific">Halarcobacter bivalviorum</name>
    <dbReference type="NCBI Taxonomy" id="663364"/>
    <lineage>
        <taxon>Bacteria</taxon>
        <taxon>Pseudomonadati</taxon>
        <taxon>Campylobacterota</taxon>
        <taxon>Epsilonproteobacteria</taxon>
        <taxon>Campylobacterales</taxon>
        <taxon>Arcobacteraceae</taxon>
        <taxon>Halarcobacter</taxon>
    </lineage>
</organism>
<evidence type="ECO:0008006" key="6">
    <source>
        <dbReference type="Google" id="ProtNLM"/>
    </source>
</evidence>
<dbReference type="AlphaFoldDB" id="A0AAX2AAJ8"/>
<dbReference type="EMBL" id="PDKM01000001">
    <property type="protein sequence ID" value="RXK11292.1"/>
    <property type="molecule type" value="Genomic_DNA"/>
</dbReference>
<evidence type="ECO:0000313" key="2">
    <source>
        <dbReference type="EMBL" id="AXH12187.1"/>
    </source>
</evidence>
<evidence type="ECO:0000313" key="3">
    <source>
        <dbReference type="EMBL" id="RXK11292.1"/>
    </source>
</evidence>
<feature type="signal peptide" evidence="1">
    <location>
        <begin position="1"/>
        <end position="20"/>
    </location>
</feature>